<evidence type="ECO:0000256" key="1">
    <source>
        <dbReference type="SAM" id="Phobius"/>
    </source>
</evidence>
<dbReference type="Pfam" id="PF13800">
    <property type="entry name" value="Sigma_reg_N"/>
    <property type="match status" value="1"/>
</dbReference>
<dbReference type="AlphaFoldDB" id="A0A3M8CFS9"/>
<dbReference type="OrthoDB" id="2730366at2"/>
<dbReference type="RefSeq" id="WP_122908853.1">
    <property type="nucleotide sequence ID" value="NZ_CBCSBE010000006.1"/>
</dbReference>
<organism evidence="4 5">
    <name type="scientific">Brevibacillus invocatus</name>
    <dbReference type="NCBI Taxonomy" id="173959"/>
    <lineage>
        <taxon>Bacteria</taxon>
        <taxon>Bacillati</taxon>
        <taxon>Bacillota</taxon>
        <taxon>Bacilli</taxon>
        <taxon>Bacillales</taxon>
        <taxon>Paenibacillaceae</taxon>
        <taxon>Brevibacillus</taxon>
    </lineage>
</organism>
<feature type="transmembrane region" description="Helical" evidence="1">
    <location>
        <begin position="80"/>
        <end position="104"/>
    </location>
</feature>
<feature type="domain" description="Sigma factor regulator C-terminal" evidence="2">
    <location>
        <begin position="210"/>
        <end position="375"/>
    </location>
</feature>
<name>A0A3M8CFS9_9BACL</name>
<evidence type="ECO:0000313" key="4">
    <source>
        <dbReference type="EMBL" id="RNB74568.1"/>
    </source>
</evidence>
<keyword evidence="1" id="KW-0472">Membrane</keyword>
<dbReference type="Proteomes" id="UP000282028">
    <property type="component" value="Unassembled WGS sequence"/>
</dbReference>
<keyword evidence="1" id="KW-1133">Transmembrane helix</keyword>
<sequence>MTNKEFDKRDARLLAYLRGELTDEDKERLQEELAEDEAFAAKLEHLLLGEEKEPEQPAQISLPEEKQSRILRRGKWRMRLGNSAFTLGIAFLAGVLLFTVNTWIGTSMYDELYRVTRSMVNFTQPGITAGSSGSQIGLLYGNIEMELREQVGADQKNAGKIESTNLLWLVSAQPKWPNGVRDVKLFFRFPSEAMTPEETEYLRTPAWKAMEKLPEGTVSQLAISFDRLLTYEEYYSLISRHVPDDEQETVWLAVDTGEELKQADRDEGNVILSAGEIWGFSERSLDYGNAPIQVNAEGNRRTAAYVAEMKYLAEQERLSRAVGRGLMWGQPNIQERYQYLQEHGVGIYGAVITGPTKELLKLKEETSITAAFLGQVDWWNWERPAASGTQNSW</sequence>
<comment type="caution">
    <text evidence="4">The sequence shown here is derived from an EMBL/GenBank/DDBJ whole genome shotgun (WGS) entry which is preliminary data.</text>
</comment>
<dbReference type="InterPro" id="IPR025672">
    <property type="entry name" value="Sigma_reg_C_dom"/>
</dbReference>
<dbReference type="Pfam" id="PF13791">
    <property type="entry name" value="Sigma_reg_C"/>
    <property type="match status" value="1"/>
</dbReference>
<accession>A0A3M8CFS9</accession>
<proteinExistence type="predicted"/>
<dbReference type="InterPro" id="IPR029101">
    <property type="entry name" value="Sigma_reg_N"/>
</dbReference>
<reference evidence="4 5" key="1">
    <citation type="submission" date="2018-10" db="EMBL/GenBank/DDBJ databases">
        <title>Phylogenomics of Brevibacillus.</title>
        <authorList>
            <person name="Dunlap C."/>
        </authorList>
    </citation>
    <scope>NUCLEOTIDE SEQUENCE [LARGE SCALE GENOMIC DNA]</scope>
    <source>
        <strain evidence="4 5">JCM 12215</strain>
    </source>
</reference>
<protein>
    <submittedName>
        <fullName evidence="4">Anti-sigma factor</fullName>
    </submittedName>
</protein>
<keyword evidence="1" id="KW-0812">Transmembrane</keyword>
<dbReference type="EMBL" id="RHHR01000014">
    <property type="protein sequence ID" value="RNB74568.1"/>
    <property type="molecule type" value="Genomic_DNA"/>
</dbReference>
<keyword evidence="5" id="KW-1185">Reference proteome</keyword>
<evidence type="ECO:0000313" key="5">
    <source>
        <dbReference type="Proteomes" id="UP000282028"/>
    </source>
</evidence>
<gene>
    <name evidence="4" type="ORF">EDM52_09935</name>
</gene>
<evidence type="ECO:0000259" key="3">
    <source>
        <dbReference type="Pfam" id="PF13800"/>
    </source>
</evidence>
<feature type="domain" description="Sigma factor regulator N-terminal" evidence="3">
    <location>
        <begin position="69"/>
        <end position="155"/>
    </location>
</feature>
<evidence type="ECO:0000259" key="2">
    <source>
        <dbReference type="Pfam" id="PF13791"/>
    </source>
</evidence>